<feature type="transmembrane region" description="Helical" evidence="7">
    <location>
        <begin position="480"/>
        <end position="501"/>
    </location>
</feature>
<feature type="domain" description="Amino acid transporter transmembrane" evidence="8">
    <location>
        <begin position="120"/>
        <end position="397"/>
    </location>
</feature>
<keyword evidence="10" id="KW-1185">Reference proteome</keyword>
<dbReference type="GO" id="GO:0016020">
    <property type="term" value="C:membrane"/>
    <property type="evidence" value="ECO:0007669"/>
    <property type="project" value="UniProtKB-SubCell"/>
</dbReference>
<keyword evidence="4 7" id="KW-0472">Membrane</keyword>
<gene>
    <name evidence="9" type="ORF">DdX_02293</name>
</gene>
<comment type="caution">
    <text evidence="9">The sequence shown here is derived from an EMBL/GenBank/DDBJ whole genome shotgun (WGS) entry which is preliminary data.</text>
</comment>
<feature type="domain" description="Amino acid transporter transmembrane" evidence="8">
    <location>
        <begin position="15"/>
        <end position="71"/>
    </location>
</feature>
<evidence type="ECO:0000256" key="7">
    <source>
        <dbReference type="SAM" id="Phobius"/>
    </source>
</evidence>
<feature type="transmembrane region" description="Helical" evidence="7">
    <location>
        <begin position="254"/>
        <end position="271"/>
    </location>
</feature>
<dbReference type="Pfam" id="PF01490">
    <property type="entry name" value="Aa_trans"/>
    <property type="match status" value="2"/>
</dbReference>
<evidence type="ECO:0000313" key="9">
    <source>
        <dbReference type="EMBL" id="KAI1725625.1"/>
    </source>
</evidence>
<reference evidence="9" key="1">
    <citation type="submission" date="2022-01" db="EMBL/GenBank/DDBJ databases">
        <title>Genome Sequence Resource for Two Populations of Ditylenchus destructor, the Migratory Endoparasitic Phytonematode.</title>
        <authorList>
            <person name="Zhang H."/>
            <person name="Lin R."/>
            <person name="Xie B."/>
        </authorList>
    </citation>
    <scope>NUCLEOTIDE SEQUENCE</scope>
    <source>
        <strain evidence="9">BazhouSP</strain>
    </source>
</reference>
<evidence type="ECO:0000256" key="6">
    <source>
        <dbReference type="ARBA" id="ARBA00038166"/>
    </source>
</evidence>
<keyword evidence="5" id="KW-0325">Glycoprotein</keyword>
<comment type="subcellular location">
    <subcellularLocation>
        <location evidence="1">Membrane</location>
        <topology evidence="1">Multi-pass membrane protein</topology>
    </subcellularLocation>
</comment>
<evidence type="ECO:0000256" key="1">
    <source>
        <dbReference type="ARBA" id="ARBA00004141"/>
    </source>
</evidence>
<organism evidence="9 10">
    <name type="scientific">Ditylenchus destructor</name>
    <dbReference type="NCBI Taxonomy" id="166010"/>
    <lineage>
        <taxon>Eukaryota</taxon>
        <taxon>Metazoa</taxon>
        <taxon>Ecdysozoa</taxon>
        <taxon>Nematoda</taxon>
        <taxon>Chromadorea</taxon>
        <taxon>Rhabditida</taxon>
        <taxon>Tylenchina</taxon>
        <taxon>Tylenchomorpha</taxon>
        <taxon>Sphaerularioidea</taxon>
        <taxon>Anguinidae</taxon>
        <taxon>Anguininae</taxon>
        <taxon>Ditylenchus</taxon>
    </lineage>
</organism>
<evidence type="ECO:0000256" key="4">
    <source>
        <dbReference type="ARBA" id="ARBA00023136"/>
    </source>
</evidence>
<feature type="transmembrane region" description="Helical" evidence="7">
    <location>
        <begin position="45"/>
        <end position="76"/>
    </location>
</feature>
<dbReference type="PANTHER" id="PTHR16189:SF0">
    <property type="entry name" value="TRANSMEMBRANE PROTEIN 104"/>
    <property type="match status" value="1"/>
</dbReference>
<evidence type="ECO:0000256" key="5">
    <source>
        <dbReference type="ARBA" id="ARBA00023180"/>
    </source>
</evidence>
<dbReference type="PANTHER" id="PTHR16189">
    <property type="entry name" value="TRANSMEMBRANE PROTEIN 104-RELATED"/>
    <property type="match status" value="1"/>
</dbReference>
<feature type="transmembrane region" description="Helical" evidence="7">
    <location>
        <begin position="292"/>
        <end position="313"/>
    </location>
</feature>
<evidence type="ECO:0000256" key="3">
    <source>
        <dbReference type="ARBA" id="ARBA00022989"/>
    </source>
</evidence>
<dbReference type="Proteomes" id="UP001201812">
    <property type="component" value="Unassembled WGS sequence"/>
</dbReference>
<dbReference type="EMBL" id="JAKKPZ010000002">
    <property type="protein sequence ID" value="KAI1725625.1"/>
    <property type="molecule type" value="Genomic_DNA"/>
</dbReference>
<dbReference type="AlphaFoldDB" id="A0AAD4R8Z1"/>
<feature type="transmembrane region" description="Helical" evidence="7">
    <location>
        <begin position="20"/>
        <end position="39"/>
    </location>
</feature>
<sequence>MANDGANTAEVQSFSTTVGLLYIFNLIVGTGALALPKAFQTAGYVLSIVLLICSAFTSYICATFVIECLAIANAALKLNPTLERRRLSTSTELSSSDESLDILPNRRSSTFEIIRRLELSELANIFLGRTGVAFTYLILTIYLFGDLAIYSTTVPKSLMNVICSTVNVTSDYKYALCHPGDLSWHLSRFTVYRICVTTFALFCLPMVLVGMTKTKYLQLSTTLSRWTAFILMISLASIQLFQKGAQASPPSFELHGFGSFFGVAIYAFMCHHSIPGLITPMREKEFISFRLIYVYLIIFLFYCALSITGSFAFPVVQDVYTLNFLHDDQTGFFYLILDYFLALFPVFTLTSSYIIVAITLSNNIRVLIGMIRPKVTNTVTSHVNTENEALLSNSTSEDEIIAHDLSNRILPALRSPTGSMEEPPSPVNNVAPERIFSPTLAQRLSGFGKELPLPTLVILLPTMLSFYTDNVLLLASITGSYPGVGVQFLIPAILTVGARAYQAKQLRLSIPEENASPFRHWLWPYAIIGWAAFALVMVSVNIFHLG</sequence>
<proteinExistence type="inferred from homology"/>
<evidence type="ECO:0000259" key="8">
    <source>
        <dbReference type="Pfam" id="PF01490"/>
    </source>
</evidence>
<evidence type="ECO:0000313" key="10">
    <source>
        <dbReference type="Proteomes" id="UP001201812"/>
    </source>
</evidence>
<evidence type="ECO:0000256" key="2">
    <source>
        <dbReference type="ARBA" id="ARBA00022692"/>
    </source>
</evidence>
<feature type="transmembrane region" description="Helical" evidence="7">
    <location>
        <begin position="122"/>
        <end position="144"/>
    </location>
</feature>
<dbReference type="InterPro" id="IPR013057">
    <property type="entry name" value="AA_transpt_TM"/>
</dbReference>
<accession>A0AAD4R8Z1</accession>
<feature type="transmembrane region" description="Helical" evidence="7">
    <location>
        <begin position="522"/>
        <end position="543"/>
    </location>
</feature>
<feature type="transmembrane region" description="Helical" evidence="7">
    <location>
        <begin position="333"/>
        <end position="360"/>
    </location>
</feature>
<protein>
    <submittedName>
        <fullName evidence="9">Transmembrane amino acid transporter protein domain-containing protein</fullName>
    </submittedName>
</protein>
<keyword evidence="2 7" id="KW-0812">Transmembrane</keyword>
<comment type="similarity">
    <text evidence="6">Belongs to the TMEM104 family.</text>
</comment>
<keyword evidence="3 7" id="KW-1133">Transmembrane helix</keyword>
<feature type="transmembrane region" description="Helical" evidence="7">
    <location>
        <begin position="223"/>
        <end position="242"/>
    </location>
</feature>
<feature type="transmembrane region" description="Helical" evidence="7">
    <location>
        <begin position="191"/>
        <end position="211"/>
    </location>
</feature>
<name>A0AAD4R8Z1_9BILA</name>